<dbReference type="EMBL" id="CP015118">
    <property type="protein sequence ID" value="ARN21284.1"/>
    <property type="molecule type" value="Genomic_DNA"/>
</dbReference>
<reference evidence="1 2" key="1">
    <citation type="submission" date="2016-04" db="EMBL/GenBank/DDBJ databases">
        <title>Complete genome sequence of natural rubber-degrading, novel Gram-negative bacterium, Rhizobacter gummiphilus strain NS21.</title>
        <authorList>
            <person name="Tabata M."/>
            <person name="Kasai D."/>
            <person name="Fukuda M."/>
        </authorList>
    </citation>
    <scope>NUCLEOTIDE SEQUENCE [LARGE SCALE GENOMIC DNA]</scope>
    <source>
        <strain evidence="1 2">NS21</strain>
    </source>
</reference>
<protein>
    <submittedName>
        <fullName evidence="1">Uncharacterized protein</fullName>
    </submittedName>
</protein>
<name>A0A1W6LAN6_9BURK</name>
<proteinExistence type="predicted"/>
<gene>
    <name evidence="1" type="ORF">A4W93_16020</name>
</gene>
<dbReference type="Proteomes" id="UP000193427">
    <property type="component" value="Chromosome"/>
</dbReference>
<dbReference type="KEGG" id="rgu:A4W93_16020"/>
<keyword evidence="2" id="KW-1185">Reference proteome</keyword>
<dbReference type="AlphaFoldDB" id="A0A1W6LAN6"/>
<evidence type="ECO:0000313" key="1">
    <source>
        <dbReference type="EMBL" id="ARN21284.1"/>
    </source>
</evidence>
<dbReference type="RefSeq" id="WP_085751575.1">
    <property type="nucleotide sequence ID" value="NZ_BSPR01000004.1"/>
</dbReference>
<evidence type="ECO:0000313" key="2">
    <source>
        <dbReference type="Proteomes" id="UP000193427"/>
    </source>
</evidence>
<accession>A0A1W6LAN6</accession>
<dbReference type="OrthoDB" id="9152201at2"/>
<organism evidence="1 2">
    <name type="scientific">Piscinibacter gummiphilus</name>
    <dbReference type="NCBI Taxonomy" id="946333"/>
    <lineage>
        <taxon>Bacteria</taxon>
        <taxon>Pseudomonadati</taxon>
        <taxon>Pseudomonadota</taxon>
        <taxon>Betaproteobacteria</taxon>
        <taxon>Burkholderiales</taxon>
        <taxon>Sphaerotilaceae</taxon>
        <taxon>Piscinibacter</taxon>
    </lineage>
</organism>
<dbReference type="STRING" id="946333.A4W93_16020"/>
<sequence>MAVPYKPKSPDVSFTVYRPKFIIVDGAEPDYSKLADRFFAGVDSHAEGVKVWNAHMDQAQ</sequence>